<proteinExistence type="predicted"/>
<evidence type="ECO:0000313" key="2">
    <source>
        <dbReference type="Proteomes" id="UP001055811"/>
    </source>
</evidence>
<sequence>MRRNLLTKHVAAVVKYQKDPLRALEMFNSAKKDDGFKHNLVTYRCMIENLGYHGEFEAMEGVLAEMRSDIDNYLLEGAYVYAMKSYGRKGKVQEAVNVFERMDFYNCEPGVHSYNAIMNILVEYGYFDQAHKVYMRMKDKGIVPDVYTFTIRIKSFCRTRRSFAALRLLKNMPASGCESNAVTYCTVIGGLYNEDSQSDAYQLFDEMLKRSIFPDVVTFNKLIHILCKKGDVQESERLFSKVLKRGMSPNVFTFNVFIQGLCKTKQLTQAAKMLDSASRQNLTPDVVTFNTLICGLCKNSKVIEAESYLRMMVNKGLEPDDFTYNTIIDGYCKMGMVERASKILKDAVFMGFKPDKFTYTSLICGSCQDGDVDRAMAVFRDCSRKGVKPITIMYNTLIKGLAKQGLILQALELIDEMPKNGCFPDTWTYNLLIDGLCKMGCVLDADRLMNDALVKGFIPDIYTFNTLIDGYCKQSKMSRAIEIVDNMWNHVTPDAITYNTLLNGLCKTMKYEDVIGTFQEMKNNGFVPDVISYNALIESLCKAKKLEKAMEVFEEMKKTGLTPDVVSYGTLINGYCENGDLERAYALFCQSNLCHTTPIFNIMIKGFSEKMKMDDARKLFDEMPEPDNFTFRCMIDGFCRVGDVDHGYKFLLDEIKHGFLPSVATFGQVINCLCVKHRVREAVGIVYLMVEKNVVPETVNTIFEADKRMVAAPKIVVEDLLRKSHITYYAYELLYDGVRDKKLLKKKVPIKRT</sequence>
<comment type="caution">
    <text evidence="1">The sequence shown here is derived from an EMBL/GenBank/DDBJ whole genome shotgun (WGS) entry which is preliminary data.</text>
</comment>
<name>A0ACB9CRE2_CICIN</name>
<gene>
    <name evidence="1" type="ORF">L2E82_26793</name>
</gene>
<protein>
    <submittedName>
        <fullName evidence="1">Uncharacterized protein</fullName>
    </submittedName>
</protein>
<organism evidence="1 2">
    <name type="scientific">Cichorium intybus</name>
    <name type="common">Chicory</name>
    <dbReference type="NCBI Taxonomy" id="13427"/>
    <lineage>
        <taxon>Eukaryota</taxon>
        <taxon>Viridiplantae</taxon>
        <taxon>Streptophyta</taxon>
        <taxon>Embryophyta</taxon>
        <taxon>Tracheophyta</taxon>
        <taxon>Spermatophyta</taxon>
        <taxon>Magnoliopsida</taxon>
        <taxon>eudicotyledons</taxon>
        <taxon>Gunneridae</taxon>
        <taxon>Pentapetalae</taxon>
        <taxon>asterids</taxon>
        <taxon>campanulids</taxon>
        <taxon>Asterales</taxon>
        <taxon>Asteraceae</taxon>
        <taxon>Cichorioideae</taxon>
        <taxon>Cichorieae</taxon>
        <taxon>Cichoriinae</taxon>
        <taxon>Cichorium</taxon>
    </lineage>
</organism>
<accession>A0ACB9CRE2</accession>
<dbReference type="EMBL" id="CM042013">
    <property type="protein sequence ID" value="KAI3736806.1"/>
    <property type="molecule type" value="Genomic_DNA"/>
</dbReference>
<reference evidence="2" key="1">
    <citation type="journal article" date="2022" name="Mol. Ecol. Resour.">
        <title>The genomes of chicory, endive, great burdock and yacon provide insights into Asteraceae palaeo-polyploidization history and plant inulin production.</title>
        <authorList>
            <person name="Fan W."/>
            <person name="Wang S."/>
            <person name="Wang H."/>
            <person name="Wang A."/>
            <person name="Jiang F."/>
            <person name="Liu H."/>
            <person name="Zhao H."/>
            <person name="Xu D."/>
            <person name="Zhang Y."/>
        </authorList>
    </citation>
    <scope>NUCLEOTIDE SEQUENCE [LARGE SCALE GENOMIC DNA]</scope>
    <source>
        <strain evidence="2">cv. Punajuju</strain>
    </source>
</reference>
<dbReference type="Proteomes" id="UP001055811">
    <property type="component" value="Linkage Group LG05"/>
</dbReference>
<evidence type="ECO:0000313" key="1">
    <source>
        <dbReference type="EMBL" id="KAI3736806.1"/>
    </source>
</evidence>
<keyword evidence="2" id="KW-1185">Reference proteome</keyword>
<reference evidence="1 2" key="2">
    <citation type="journal article" date="2022" name="Mol. Ecol. Resour.">
        <title>The genomes of chicory, endive, great burdock and yacon provide insights into Asteraceae paleo-polyploidization history and plant inulin production.</title>
        <authorList>
            <person name="Fan W."/>
            <person name="Wang S."/>
            <person name="Wang H."/>
            <person name="Wang A."/>
            <person name="Jiang F."/>
            <person name="Liu H."/>
            <person name="Zhao H."/>
            <person name="Xu D."/>
            <person name="Zhang Y."/>
        </authorList>
    </citation>
    <scope>NUCLEOTIDE SEQUENCE [LARGE SCALE GENOMIC DNA]</scope>
    <source>
        <strain evidence="2">cv. Punajuju</strain>
        <tissue evidence="1">Leaves</tissue>
    </source>
</reference>